<dbReference type="EMBL" id="UINC01132137">
    <property type="protein sequence ID" value="SVD14261.1"/>
    <property type="molecule type" value="Genomic_DNA"/>
</dbReference>
<reference evidence="1" key="1">
    <citation type="submission" date="2018-05" db="EMBL/GenBank/DDBJ databases">
        <authorList>
            <person name="Lanie J.A."/>
            <person name="Ng W.-L."/>
            <person name="Kazmierczak K.M."/>
            <person name="Andrzejewski T.M."/>
            <person name="Davidsen T.M."/>
            <person name="Wayne K.J."/>
            <person name="Tettelin H."/>
            <person name="Glass J.I."/>
            <person name="Rusch D."/>
            <person name="Podicherti R."/>
            <person name="Tsui H.-C.T."/>
            <person name="Winkler M.E."/>
        </authorList>
    </citation>
    <scope>NUCLEOTIDE SEQUENCE</scope>
</reference>
<accession>A0A382SZ88</accession>
<evidence type="ECO:0000313" key="1">
    <source>
        <dbReference type="EMBL" id="SVD14261.1"/>
    </source>
</evidence>
<proteinExistence type="predicted"/>
<gene>
    <name evidence="1" type="ORF">METZ01_LOCUS367115</name>
</gene>
<protein>
    <submittedName>
        <fullName evidence="1">Uncharacterized protein</fullName>
    </submittedName>
</protein>
<name>A0A382SZ88_9ZZZZ</name>
<organism evidence="1">
    <name type="scientific">marine metagenome</name>
    <dbReference type="NCBI Taxonomy" id="408172"/>
    <lineage>
        <taxon>unclassified sequences</taxon>
        <taxon>metagenomes</taxon>
        <taxon>ecological metagenomes</taxon>
    </lineage>
</organism>
<sequence length="216" mass="22687">MEQKVRNMGVFVATLAMIASVLIVPGASADGHDLEITGFGDNGITSYASEYGTASFEISVSSINDASHTGVTIATSFLDNWGGSADVTDCSDDVEDNDPETTLSGGSTLSACISVGVGGSDSEVGDIGEMVVSVTSAEDSIGSNTTFSIQVAHWFAYSDDGLQSYEENEMNQYNITVENLMTDTDGSRACGAECNLTDPIDVIYTTLQGWDIQSDY</sequence>
<feature type="non-terminal residue" evidence="1">
    <location>
        <position position="216"/>
    </location>
</feature>
<dbReference type="AlphaFoldDB" id="A0A382SZ88"/>